<feature type="domain" description="Peptidase M9 collagenase N-terminal" evidence="16">
    <location>
        <begin position="31"/>
        <end position="210"/>
    </location>
</feature>
<evidence type="ECO:0000313" key="18">
    <source>
        <dbReference type="Proteomes" id="UP000053724"/>
    </source>
</evidence>
<comment type="catalytic activity">
    <reaction evidence="1">
        <text>Digestion of native collagen in the triple helical region at Xaa-|-Gly bonds. With synthetic peptides, a preference is shown for Gly at P3 and P1', Pro and Ala at P2 and P2', and hydroxyproline, Ala or Arg at P3'.</text>
        <dbReference type="EC" id="3.4.24.3"/>
    </reaction>
</comment>
<keyword evidence="11" id="KW-0482">Metalloprotease</keyword>
<dbReference type="GO" id="GO:0008270">
    <property type="term" value="F:zinc ion binding"/>
    <property type="evidence" value="ECO:0007669"/>
    <property type="project" value="InterPro"/>
</dbReference>
<comment type="cofactor">
    <cofactor evidence="2">
        <name>Zn(2+)</name>
        <dbReference type="ChEBI" id="CHEBI:29105"/>
    </cofactor>
</comment>
<dbReference type="AlphaFoldDB" id="A0A0Q0PUM4"/>
<dbReference type="PANTHER" id="PTHR13062">
    <property type="entry name" value="COLLAGENASE"/>
    <property type="match status" value="1"/>
</dbReference>
<evidence type="ECO:0000256" key="11">
    <source>
        <dbReference type="ARBA" id="ARBA00023049"/>
    </source>
</evidence>
<feature type="signal peptide" evidence="14">
    <location>
        <begin position="1"/>
        <end position="29"/>
    </location>
</feature>
<keyword evidence="6" id="KW-0645">Protease</keyword>
<dbReference type="Pfam" id="PF01752">
    <property type="entry name" value="Peptidase_M9"/>
    <property type="match status" value="1"/>
</dbReference>
<feature type="domain" description="Peptidase C-terminal archaeal/bacterial" evidence="15">
    <location>
        <begin position="603"/>
        <end position="675"/>
    </location>
</feature>
<protein>
    <recommendedName>
        <fullName evidence="4">microbial collagenase</fullName>
        <ecNumber evidence="4">3.4.24.3</ecNumber>
    </recommendedName>
</protein>
<evidence type="ECO:0000256" key="10">
    <source>
        <dbReference type="ARBA" id="ARBA00022833"/>
    </source>
</evidence>
<keyword evidence="7" id="KW-0479">Metal-binding</keyword>
<dbReference type="Gene3D" id="2.60.120.380">
    <property type="match status" value="2"/>
</dbReference>
<dbReference type="InterPro" id="IPR013661">
    <property type="entry name" value="Peptidase_M9_N_dom"/>
</dbReference>
<keyword evidence="12" id="KW-0865">Zymogen</keyword>
<dbReference type="InterPro" id="IPR007280">
    <property type="entry name" value="Peptidase_C_arc/bac"/>
</dbReference>
<dbReference type="InterPro" id="IPR002169">
    <property type="entry name" value="Peptidase_M9A/M9B"/>
</dbReference>
<keyword evidence="10" id="KW-0862">Zinc</keyword>
<comment type="caution">
    <text evidence="17">The sequence shown here is derived from an EMBL/GenBank/DDBJ whole genome shotgun (WGS) entry which is preliminary data.</text>
</comment>
<evidence type="ECO:0000256" key="3">
    <source>
        <dbReference type="ARBA" id="ARBA00004613"/>
    </source>
</evidence>
<dbReference type="PRINTS" id="PR00931">
    <property type="entry name" value="MICOLLPTASE"/>
</dbReference>
<dbReference type="EMBL" id="LCUF01000007">
    <property type="protein sequence ID" value="KQA23798.1"/>
    <property type="molecule type" value="Genomic_DNA"/>
</dbReference>
<comment type="subcellular location">
    <subcellularLocation>
        <location evidence="3">Secreted</location>
    </subcellularLocation>
</comment>
<accession>A0A0Q0PUM4</accession>
<evidence type="ECO:0000256" key="8">
    <source>
        <dbReference type="ARBA" id="ARBA00022729"/>
    </source>
</evidence>
<evidence type="ECO:0000259" key="16">
    <source>
        <dbReference type="Pfam" id="PF08453"/>
    </source>
</evidence>
<evidence type="ECO:0000256" key="4">
    <source>
        <dbReference type="ARBA" id="ARBA00012653"/>
    </source>
</evidence>
<dbReference type="GO" id="GO:0004222">
    <property type="term" value="F:metalloendopeptidase activity"/>
    <property type="evidence" value="ECO:0007669"/>
    <property type="project" value="UniProtKB-EC"/>
</dbReference>
<dbReference type="Pfam" id="PF04151">
    <property type="entry name" value="PPC"/>
    <property type="match status" value="1"/>
</dbReference>
<keyword evidence="8 14" id="KW-0732">Signal</keyword>
<dbReference type="GO" id="GO:0005576">
    <property type="term" value="C:extracellular region"/>
    <property type="evidence" value="ECO:0007669"/>
    <property type="project" value="UniProtKB-SubCell"/>
</dbReference>
<reference evidence="17 18" key="1">
    <citation type="journal article" date="2015" name="Genome Biol. Evol.">
        <title>The Dynamics of Genetic Interactions between Vibrio metoecus and Vibrio cholerae, Two Close Relatives Co-Occurring in the Environment.</title>
        <authorList>
            <person name="Orata F.D."/>
            <person name="Kirchberger P.C."/>
            <person name="Meheust R."/>
            <person name="Barlow E.J."/>
            <person name="Tarr C.L."/>
            <person name="Boucher Y."/>
        </authorList>
    </citation>
    <scope>NUCLEOTIDE SEQUENCE [LARGE SCALE GENOMIC DNA]</scope>
    <source>
        <strain evidence="17 18">08-2459</strain>
    </source>
</reference>
<evidence type="ECO:0000256" key="7">
    <source>
        <dbReference type="ARBA" id="ARBA00022723"/>
    </source>
</evidence>
<dbReference type="Gene3D" id="3.40.30.160">
    <property type="entry name" value="Collagenase ColT, N-terminal domain"/>
    <property type="match status" value="1"/>
</dbReference>
<evidence type="ECO:0000256" key="13">
    <source>
        <dbReference type="PIRSR" id="PIRSR602169-1"/>
    </source>
</evidence>
<evidence type="ECO:0000256" key="2">
    <source>
        <dbReference type="ARBA" id="ARBA00001947"/>
    </source>
</evidence>
<dbReference type="Pfam" id="PF08453">
    <property type="entry name" value="Peptidase_M9_N"/>
    <property type="match status" value="1"/>
</dbReference>
<feature type="active site" evidence="13">
    <location>
        <position position="436"/>
    </location>
</feature>
<keyword evidence="5" id="KW-0964">Secreted</keyword>
<dbReference type="GO" id="GO:0006508">
    <property type="term" value="P:proteolysis"/>
    <property type="evidence" value="ECO:0007669"/>
    <property type="project" value="UniProtKB-KW"/>
</dbReference>
<dbReference type="Proteomes" id="UP000053724">
    <property type="component" value="Unassembled WGS sequence"/>
</dbReference>
<evidence type="ECO:0000256" key="5">
    <source>
        <dbReference type="ARBA" id="ARBA00022525"/>
    </source>
</evidence>
<evidence type="ECO:0000256" key="9">
    <source>
        <dbReference type="ARBA" id="ARBA00022801"/>
    </source>
</evidence>
<name>A0A0Q0PUM4_VIBMT</name>
<dbReference type="EC" id="3.4.24.3" evidence="4"/>
<evidence type="ECO:0000313" key="17">
    <source>
        <dbReference type="EMBL" id="KQA23798.1"/>
    </source>
</evidence>
<evidence type="ECO:0000259" key="15">
    <source>
        <dbReference type="Pfam" id="PF04151"/>
    </source>
</evidence>
<gene>
    <name evidence="17" type="ORF">AAY55_07315</name>
</gene>
<evidence type="ECO:0000256" key="12">
    <source>
        <dbReference type="ARBA" id="ARBA00023145"/>
    </source>
</evidence>
<evidence type="ECO:0000256" key="14">
    <source>
        <dbReference type="SAM" id="SignalP"/>
    </source>
</evidence>
<dbReference type="Gene3D" id="1.10.390.20">
    <property type="match status" value="1"/>
</dbReference>
<dbReference type="PATRIC" id="fig|1481663.8.peg.4592"/>
<keyword evidence="9" id="KW-0378">Hydrolase</keyword>
<feature type="chain" id="PRO_5006183080" description="microbial collagenase" evidence="14">
    <location>
        <begin position="30"/>
        <end position="807"/>
    </location>
</feature>
<organism evidence="17 18">
    <name type="scientific">Vibrio metoecus</name>
    <dbReference type="NCBI Taxonomy" id="1481663"/>
    <lineage>
        <taxon>Bacteria</taxon>
        <taxon>Pseudomonadati</taxon>
        <taxon>Pseudomonadota</taxon>
        <taxon>Gammaproteobacteria</taxon>
        <taxon>Vibrionales</taxon>
        <taxon>Vibrionaceae</taxon>
        <taxon>Vibrio</taxon>
    </lineage>
</organism>
<dbReference type="PANTHER" id="PTHR13062:SF9">
    <property type="entry name" value="MICROBIAL COLLAGENASE"/>
    <property type="match status" value="1"/>
</dbReference>
<evidence type="ECO:0000256" key="1">
    <source>
        <dbReference type="ARBA" id="ARBA00000424"/>
    </source>
</evidence>
<sequence length="807" mass="91082">MSFQKRFQRHPITLACLFAGLSHPIYAQAACEIQDLQQAQDLPEQIAAANQACYSSWFYAPATTLNNLYSEASLTYLHTVLDAEITRYTGEAEQARRLENYGEFIRAAYYVRYNAGSEPYSQALSQRFGQSIDRFLRHPHAFDQGREQVGAMKSLSLMVDNVKQLPLTMDAMILALHRFNQETAQDTQWVDGLNNLFRAMSGHIANPEFYRYLAANTQHIDALYQFALDNEWALDTDAGFLVYNALRETGRLLVSPDATTKQKALQVMQQVITRYPLGSEHDKLWLAAVEMLHYYAPDALRAQGIDLEAAKRDLAARILPNRYACQGPAIIRSQDLSDTQAAEACHVLNQKEQDFHQVANTGFTPVADDHNQQVEVVVFANNSSYVNYSAFLFGNTTDNGGQYLEGNPADHNNQARFIAYRYANDTDLSILNLEHEYTHYLDARFNQYGSFNDNLAHGHIVWWLEGFAEYMHYKQGYQAAIELISQGKLSLSDVFATTYSNDTNRIYRWGYLAVRFIAGKNILQDVESLLALSRSGQFAQWAATVKNLGEQYSTEFAIWLDTLKTDTPETPDPTVPETKPEASVTALSANQSVTLSGQAYSEHLFYIDVPEHSREFQITIAGDGDADLYMSYQKIAHYYDYQVSEFTSGSHESISIKTEQNGYIKAGRYYLSVTGRGDYSEVTLNSQLVTEQPNQPDEPKDDLAPLVLEAAQAQMLTIHQQRYAAIYVPEGVSEVRVWLTASTSQEGNIDLFAARDYWPTREKFEHASTSEGSNEYLRIPVTQAGYVHFSLNAQKAGGNVEMVAYLH</sequence>
<proteinExistence type="predicted"/>
<evidence type="ECO:0000256" key="6">
    <source>
        <dbReference type="ARBA" id="ARBA00022670"/>
    </source>
</evidence>